<feature type="transmembrane region" description="Helical" evidence="6">
    <location>
        <begin position="81"/>
        <end position="99"/>
    </location>
</feature>
<dbReference type="STRING" id="1224163.B841_06385"/>
<keyword evidence="2 6" id="KW-0812">Transmembrane</keyword>
<feature type="region of interest" description="Disordered" evidence="5">
    <location>
        <begin position="1"/>
        <end position="50"/>
    </location>
</feature>
<dbReference type="KEGG" id="cmd:B841_06385"/>
<gene>
    <name evidence="8" type="ORF">B841_06385</name>
</gene>
<reference evidence="8 9" key="1">
    <citation type="submission" date="2012-11" db="EMBL/GenBank/DDBJ databases">
        <title>The complete genome sequence of Corynebacterium maris Coryn-1 (=DSM 45190).</title>
        <authorList>
            <person name="Schaffert L."/>
            <person name="Albersmeier A."/>
            <person name="Kalinowski J."/>
            <person name="Ruckert C."/>
        </authorList>
    </citation>
    <scope>NUCLEOTIDE SEQUENCE [LARGE SCALE GENOMIC DNA]</scope>
    <source>
        <strain evidence="9">Coryn-1</strain>
    </source>
</reference>
<keyword evidence="3 6" id="KW-1133">Transmembrane helix</keyword>
<keyword evidence="4 6" id="KW-0472">Membrane</keyword>
<evidence type="ECO:0000256" key="5">
    <source>
        <dbReference type="SAM" id="MobiDB-lite"/>
    </source>
</evidence>
<evidence type="ECO:0000256" key="4">
    <source>
        <dbReference type="ARBA" id="ARBA00023136"/>
    </source>
</evidence>
<protein>
    <recommendedName>
        <fullName evidence="7">TM2 domain-containing protein</fullName>
    </recommendedName>
</protein>
<dbReference type="GO" id="GO:0016020">
    <property type="term" value="C:membrane"/>
    <property type="evidence" value="ECO:0007669"/>
    <property type="project" value="UniProtKB-SubCell"/>
</dbReference>
<feature type="domain" description="TM2" evidence="7">
    <location>
        <begin position="77"/>
        <end position="122"/>
    </location>
</feature>
<evidence type="ECO:0000256" key="1">
    <source>
        <dbReference type="ARBA" id="ARBA00004141"/>
    </source>
</evidence>
<accession>S5T2C4</accession>
<keyword evidence="9" id="KW-1185">Reference proteome</keyword>
<evidence type="ECO:0000259" key="7">
    <source>
        <dbReference type="Pfam" id="PF05154"/>
    </source>
</evidence>
<organism evidence="8 9">
    <name type="scientific">Corynebacterium maris DSM 45190</name>
    <dbReference type="NCBI Taxonomy" id="1224163"/>
    <lineage>
        <taxon>Bacteria</taxon>
        <taxon>Bacillati</taxon>
        <taxon>Actinomycetota</taxon>
        <taxon>Actinomycetes</taxon>
        <taxon>Mycobacteriales</taxon>
        <taxon>Corynebacteriaceae</taxon>
        <taxon>Corynebacterium</taxon>
    </lineage>
</organism>
<evidence type="ECO:0000256" key="2">
    <source>
        <dbReference type="ARBA" id="ARBA00022692"/>
    </source>
</evidence>
<evidence type="ECO:0000256" key="3">
    <source>
        <dbReference type="ARBA" id="ARBA00022989"/>
    </source>
</evidence>
<comment type="subcellular location">
    <subcellularLocation>
        <location evidence="1">Membrane</location>
        <topology evidence="1">Multi-pass membrane protein</topology>
    </subcellularLocation>
</comment>
<dbReference type="HOGENOM" id="CLU_081297_1_1_11"/>
<evidence type="ECO:0000313" key="8">
    <source>
        <dbReference type="EMBL" id="AGS34750.1"/>
    </source>
</evidence>
<dbReference type="RefSeq" id="WP_020934683.1">
    <property type="nucleotide sequence ID" value="NC_021915.1"/>
</dbReference>
<dbReference type="Pfam" id="PF05154">
    <property type="entry name" value="TM2"/>
    <property type="match status" value="1"/>
</dbReference>
<proteinExistence type="predicted"/>
<name>S5T2C4_9CORY</name>
<feature type="compositionally biased region" description="Polar residues" evidence="5">
    <location>
        <begin position="14"/>
        <end position="30"/>
    </location>
</feature>
<feature type="transmembrane region" description="Helical" evidence="6">
    <location>
        <begin position="111"/>
        <end position="144"/>
    </location>
</feature>
<dbReference type="AlphaFoldDB" id="S5T2C4"/>
<sequence>MSNPFAQPDPHQGDPNNSFGYPGHSQSPQPHSGFGYGQQPNAQPPANYHPNQYGVTPQYGAAPQYGSAPHHGVQSKPKSRIVALLLCFFLGSLGVHNFYYGQTKAGINKLILLGVGTLLTIIFIGVFLLVALSIWVLIDFILIIAGGGYMATDSDGVPTTW</sequence>
<dbReference type="InterPro" id="IPR007829">
    <property type="entry name" value="TM2"/>
</dbReference>
<evidence type="ECO:0000256" key="6">
    <source>
        <dbReference type="SAM" id="Phobius"/>
    </source>
</evidence>
<dbReference type="EMBL" id="CP003924">
    <property type="protein sequence ID" value="AGS34750.1"/>
    <property type="molecule type" value="Genomic_DNA"/>
</dbReference>
<dbReference type="Proteomes" id="UP000015388">
    <property type="component" value="Chromosome"/>
</dbReference>
<evidence type="ECO:0000313" key="9">
    <source>
        <dbReference type="Proteomes" id="UP000015388"/>
    </source>
</evidence>
<dbReference type="eggNOG" id="COG2314">
    <property type="taxonomic scope" value="Bacteria"/>
</dbReference>
<dbReference type="PATRIC" id="fig|1224163.3.peg.1283"/>